<evidence type="ECO:0000259" key="7">
    <source>
        <dbReference type="SMART" id="SM00729"/>
    </source>
</evidence>
<reference evidence="8" key="2">
    <citation type="submission" date="2021-04" db="EMBL/GenBank/DDBJ databases">
        <authorList>
            <person name="Gilroy R."/>
        </authorList>
    </citation>
    <scope>NUCLEOTIDE SEQUENCE</scope>
    <source>
        <strain evidence="8">Gambia15-2214</strain>
    </source>
</reference>
<dbReference type="InterPro" id="IPR013785">
    <property type="entry name" value="Aldolase_TIM"/>
</dbReference>
<organism evidence="8 9">
    <name type="scientific">Candidatus Treponema excrementipullorum</name>
    <dbReference type="NCBI Taxonomy" id="2838768"/>
    <lineage>
        <taxon>Bacteria</taxon>
        <taxon>Pseudomonadati</taxon>
        <taxon>Spirochaetota</taxon>
        <taxon>Spirochaetia</taxon>
        <taxon>Spirochaetales</taxon>
        <taxon>Treponemataceae</taxon>
        <taxon>Treponema</taxon>
    </lineage>
</organism>
<proteinExistence type="predicted"/>
<feature type="non-terminal residue" evidence="8">
    <location>
        <position position="1"/>
    </location>
</feature>
<dbReference type="GO" id="GO:0003824">
    <property type="term" value="F:catalytic activity"/>
    <property type="evidence" value="ECO:0007669"/>
    <property type="project" value="InterPro"/>
</dbReference>
<keyword evidence="2" id="KW-0949">S-adenosyl-L-methionine</keyword>
<feature type="domain" description="Elp3/MiaA/NifB-like radical SAM core" evidence="7">
    <location>
        <begin position="122"/>
        <end position="333"/>
    </location>
</feature>
<evidence type="ECO:0000256" key="2">
    <source>
        <dbReference type="ARBA" id="ARBA00022691"/>
    </source>
</evidence>
<dbReference type="EMBL" id="JAHLFV010000039">
    <property type="protein sequence ID" value="MBU3849259.1"/>
    <property type="molecule type" value="Genomic_DNA"/>
</dbReference>
<feature type="compositionally biased region" description="Basic and acidic residues" evidence="6">
    <location>
        <begin position="46"/>
        <end position="55"/>
    </location>
</feature>
<dbReference type="PANTHER" id="PTHR43409">
    <property type="entry name" value="ANAEROBIC MAGNESIUM-PROTOPORPHYRIN IX MONOMETHYL ESTER CYCLASE-RELATED"/>
    <property type="match status" value="1"/>
</dbReference>
<evidence type="ECO:0000313" key="9">
    <source>
        <dbReference type="Proteomes" id="UP000823914"/>
    </source>
</evidence>
<dbReference type="InterPro" id="IPR051198">
    <property type="entry name" value="BchE-like"/>
</dbReference>
<feature type="region of interest" description="Disordered" evidence="6">
    <location>
        <begin position="37"/>
        <end position="63"/>
    </location>
</feature>
<evidence type="ECO:0000256" key="1">
    <source>
        <dbReference type="ARBA" id="ARBA00001966"/>
    </source>
</evidence>
<accession>A0A9E2NYP6</accession>
<evidence type="ECO:0000256" key="5">
    <source>
        <dbReference type="ARBA" id="ARBA00023014"/>
    </source>
</evidence>
<dbReference type="InterPro" id="IPR006638">
    <property type="entry name" value="Elp3/MiaA/NifB-like_rSAM"/>
</dbReference>
<keyword evidence="4" id="KW-0408">Iron</keyword>
<dbReference type="InterPro" id="IPR058240">
    <property type="entry name" value="rSAM_sf"/>
</dbReference>
<dbReference type="AlphaFoldDB" id="A0A9E2NYP6"/>
<protein>
    <recommendedName>
        <fullName evidence="7">Elp3/MiaA/NifB-like radical SAM core domain-containing protein</fullName>
    </recommendedName>
</protein>
<evidence type="ECO:0000256" key="3">
    <source>
        <dbReference type="ARBA" id="ARBA00022723"/>
    </source>
</evidence>
<evidence type="ECO:0000256" key="4">
    <source>
        <dbReference type="ARBA" id="ARBA00023004"/>
    </source>
</evidence>
<dbReference type="Gene3D" id="3.20.20.70">
    <property type="entry name" value="Aldolase class I"/>
    <property type="match status" value="1"/>
</dbReference>
<dbReference type="SUPFAM" id="SSF102114">
    <property type="entry name" value="Radical SAM enzymes"/>
    <property type="match status" value="1"/>
</dbReference>
<dbReference type="SMART" id="SM00729">
    <property type="entry name" value="Elp3"/>
    <property type="match status" value="1"/>
</dbReference>
<dbReference type="Proteomes" id="UP000823914">
    <property type="component" value="Unassembled WGS sequence"/>
</dbReference>
<comment type="cofactor">
    <cofactor evidence="1">
        <name>[4Fe-4S] cluster</name>
        <dbReference type="ChEBI" id="CHEBI:49883"/>
    </cofactor>
</comment>
<evidence type="ECO:0000313" key="8">
    <source>
        <dbReference type="EMBL" id="MBU3849259.1"/>
    </source>
</evidence>
<dbReference type="SFLD" id="SFLDG01082">
    <property type="entry name" value="B12-binding_domain_containing"/>
    <property type="match status" value="1"/>
</dbReference>
<gene>
    <name evidence="8" type="ORF">IAA16_01695</name>
</gene>
<dbReference type="SFLD" id="SFLDS00029">
    <property type="entry name" value="Radical_SAM"/>
    <property type="match status" value="1"/>
</dbReference>
<evidence type="ECO:0000256" key="6">
    <source>
        <dbReference type="SAM" id="MobiDB-lite"/>
    </source>
</evidence>
<reference evidence="8" key="1">
    <citation type="journal article" date="2021" name="PeerJ">
        <title>Extensive microbial diversity within the chicken gut microbiome revealed by metagenomics and culture.</title>
        <authorList>
            <person name="Gilroy R."/>
            <person name="Ravi A."/>
            <person name="Getino M."/>
            <person name="Pursley I."/>
            <person name="Horton D.L."/>
            <person name="Alikhan N.F."/>
            <person name="Baker D."/>
            <person name="Gharbi K."/>
            <person name="Hall N."/>
            <person name="Watson M."/>
            <person name="Adriaenssens E.M."/>
            <person name="Foster-Nyarko E."/>
            <person name="Jarju S."/>
            <person name="Secka A."/>
            <person name="Antonio M."/>
            <person name="Oren A."/>
            <person name="Chaudhuri R.R."/>
            <person name="La Ragione R."/>
            <person name="Hildebrand F."/>
            <person name="Pallen M.J."/>
        </authorList>
    </citation>
    <scope>NUCLEOTIDE SEQUENCE</scope>
    <source>
        <strain evidence="8">Gambia15-2214</strain>
    </source>
</reference>
<sequence length="575" mass="63143">TARESPGTVLFPQAIKNADIYKMRFFSKNIEGQNSKLFSKNTSPETVKKTDRGDDVESSFSQGGLQEKRLRNQDASRYDQCIAVEDKYTVQLVPDFSDIDFSLYPRLADSKNPMHRLWSDGAWLKVYLAHGCYWHQCAFCDTSLDYVACYHPVEVEKLHEALYKQAEKTGVRGIHLVDEAAPPVALRNFALANLKKDKPLSFWGNIRYEKVFSRDLADILAHGGLTAVSGGIEIASGNGLDAVHKGTDLDSIVAACAAFKEAGILTHAYMIYGYWLETPQMLIDSMETLRQLFATGLLDSSFWHKFTLTKHSRIYTEYCKGMHQELEVTDNPLHKDCGGEQSSAGLVSAGLVSAGLVSAGSVSTGLVSAGSALNESISAGLVSAGSTPNSSVSAGQRSDSLFSDSTLHFKGEEKSVRYGKALNNALATWMAGEKLKAPVTSWFDFPMPKPSVSPHLVEHAIARYEKKRDTAFLDYGKFAAALGKGYVWLGGKPMVIPSVDKKGAFDLCWSYMGELIYGSFPFETTKNQAEKITDELLAMKSPETFGGVQQENLKLYKSLYTALRGKGLSSISIGY</sequence>
<dbReference type="GO" id="GO:0051536">
    <property type="term" value="F:iron-sulfur cluster binding"/>
    <property type="evidence" value="ECO:0007669"/>
    <property type="project" value="UniProtKB-KW"/>
</dbReference>
<comment type="caution">
    <text evidence="8">The sequence shown here is derived from an EMBL/GenBank/DDBJ whole genome shotgun (WGS) entry which is preliminary data.</text>
</comment>
<dbReference type="GO" id="GO:0046872">
    <property type="term" value="F:metal ion binding"/>
    <property type="evidence" value="ECO:0007669"/>
    <property type="project" value="UniProtKB-KW"/>
</dbReference>
<name>A0A9E2NYP6_9SPIR</name>
<keyword evidence="3" id="KW-0479">Metal-binding</keyword>
<dbReference type="InterPro" id="IPR007197">
    <property type="entry name" value="rSAM"/>
</dbReference>
<keyword evidence="5" id="KW-0411">Iron-sulfur</keyword>